<keyword evidence="8" id="KW-0808">Transferase</keyword>
<dbReference type="InterPro" id="IPR001460">
    <property type="entry name" value="PCN-bd_Tpept"/>
</dbReference>
<dbReference type="SUPFAM" id="SSF56601">
    <property type="entry name" value="beta-lactamase/transpeptidase-like"/>
    <property type="match status" value="1"/>
</dbReference>
<evidence type="ECO:0000256" key="5">
    <source>
        <dbReference type="ARBA" id="ARBA00022645"/>
    </source>
</evidence>
<evidence type="ECO:0000256" key="9">
    <source>
        <dbReference type="ARBA" id="ARBA00022801"/>
    </source>
</evidence>
<evidence type="ECO:0000256" key="12">
    <source>
        <dbReference type="ARBA" id="ARBA00023136"/>
    </source>
</evidence>
<comment type="subcellular location">
    <subcellularLocation>
        <location evidence="1">Cell membrane</location>
    </subcellularLocation>
</comment>
<dbReference type="FunFam" id="1.10.3810.10:FF:000001">
    <property type="entry name" value="Penicillin-binding protein 1A"/>
    <property type="match status" value="1"/>
</dbReference>
<evidence type="ECO:0000256" key="15">
    <source>
        <dbReference type="ARBA" id="ARBA00034000"/>
    </source>
</evidence>
<dbReference type="GO" id="GO:0008658">
    <property type="term" value="F:penicillin binding"/>
    <property type="evidence" value="ECO:0007669"/>
    <property type="project" value="InterPro"/>
</dbReference>
<dbReference type="SUPFAM" id="SSF53955">
    <property type="entry name" value="Lysozyme-like"/>
    <property type="match status" value="1"/>
</dbReference>
<evidence type="ECO:0000259" key="18">
    <source>
        <dbReference type="Pfam" id="PF00912"/>
    </source>
</evidence>
<evidence type="ECO:0000313" key="19">
    <source>
        <dbReference type="EMBL" id="EGQ21277.1"/>
    </source>
</evidence>
<dbReference type="eggNOG" id="COG0744">
    <property type="taxonomic scope" value="Bacteria"/>
</dbReference>
<evidence type="ECO:0000256" key="10">
    <source>
        <dbReference type="ARBA" id="ARBA00022960"/>
    </source>
</evidence>
<dbReference type="STRING" id="759851.SAMN04244570_2831"/>
<dbReference type="PANTHER" id="PTHR32282:SF11">
    <property type="entry name" value="PENICILLIN-BINDING PROTEIN 1B"/>
    <property type="match status" value="1"/>
</dbReference>
<dbReference type="Gene3D" id="1.10.3810.10">
    <property type="entry name" value="Biosynthetic peptidoglycan transglycosylase-like"/>
    <property type="match status" value="1"/>
</dbReference>
<evidence type="ECO:0000256" key="2">
    <source>
        <dbReference type="ARBA" id="ARBA00007090"/>
    </source>
</evidence>
<reference evidence="19 20" key="1">
    <citation type="submission" date="2011-04" db="EMBL/GenBank/DDBJ databases">
        <authorList>
            <person name="Muzny D."/>
            <person name="Qin X."/>
            <person name="Deng J."/>
            <person name="Jiang H."/>
            <person name="Liu Y."/>
            <person name="Qu J."/>
            <person name="Song X.-Z."/>
            <person name="Zhang L."/>
            <person name="Thornton R."/>
            <person name="Coyle M."/>
            <person name="Francisco L."/>
            <person name="Jackson L."/>
            <person name="Javaid M."/>
            <person name="Korchina V."/>
            <person name="Kovar C."/>
            <person name="Mata R."/>
            <person name="Mathew T."/>
            <person name="Ngo R."/>
            <person name="Nguyen L."/>
            <person name="Nguyen N."/>
            <person name="Okwuonu G."/>
            <person name="Ongeri F."/>
            <person name="Pham C."/>
            <person name="Simmons D."/>
            <person name="Wilczek-Boney K."/>
            <person name="Hale W."/>
            <person name="Jakkamsetti A."/>
            <person name="Pham P."/>
            <person name="Ruth R."/>
            <person name="San Lucas F."/>
            <person name="Warren J."/>
            <person name="Zhang J."/>
            <person name="Zhao Z."/>
            <person name="Zhou C."/>
            <person name="Zhu D."/>
            <person name="Lee S."/>
            <person name="Bess C."/>
            <person name="Blankenburg K."/>
            <person name="Forbes L."/>
            <person name="Fu Q."/>
            <person name="Gubbala S."/>
            <person name="Hirani K."/>
            <person name="Jayaseelan J.C."/>
            <person name="Lara F."/>
            <person name="Munidasa M."/>
            <person name="Palculict T."/>
            <person name="Patil S."/>
            <person name="Pu L.-L."/>
            <person name="Saada N."/>
            <person name="Tang L."/>
            <person name="Weissenberger G."/>
            <person name="Zhu Y."/>
            <person name="Hemphill L."/>
            <person name="Shang Y."/>
            <person name="Youmans B."/>
            <person name="Ayvaz T."/>
            <person name="Ross M."/>
            <person name="Santibanez J."/>
            <person name="Aqrawi P."/>
            <person name="Gross S."/>
            <person name="Joshi V."/>
            <person name="Fowler G."/>
            <person name="Nazareth L."/>
            <person name="Reid J."/>
            <person name="Worley K."/>
            <person name="Petrosino J."/>
            <person name="Highlander S."/>
            <person name="Gibbs R."/>
        </authorList>
    </citation>
    <scope>NUCLEOTIDE SEQUENCE [LARGE SCALE GENOMIC DNA]</scope>
    <source>
        <strain evidence="19 20">2681</strain>
    </source>
</reference>
<feature type="domain" description="Glycosyl transferase family 51" evidence="18">
    <location>
        <begin position="74"/>
        <end position="243"/>
    </location>
</feature>
<dbReference type="GO" id="GO:0006508">
    <property type="term" value="P:proteolysis"/>
    <property type="evidence" value="ECO:0007669"/>
    <property type="project" value="UniProtKB-KW"/>
</dbReference>
<dbReference type="GO" id="GO:0009252">
    <property type="term" value="P:peptidoglycan biosynthetic process"/>
    <property type="evidence" value="ECO:0007669"/>
    <property type="project" value="UniProtKB-KW"/>
</dbReference>
<dbReference type="GO" id="GO:0008360">
    <property type="term" value="P:regulation of cell shape"/>
    <property type="evidence" value="ECO:0007669"/>
    <property type="project" value="UniProtKB-KW"/>
</dbReference>
<organism evidence="19 20">
    <name type="scientific">Sporosarcina newyorkensis 2681</name>
    <dbReference type="NCBI Taxonomy" id="1027292"/>
    <lineage>
        <taxon>Bacteria</taxon>
        <taxon>Bacillati</taxon>
        <taxon>Bacillota</taxon>
        <taxon>Bacilli</taxon>
        <taxon>Bacillales</taxon>
        <taxon>Caryophanaceae</taxon>
        <taxon>Sporosarcina</taxon>
    </lineage>
</organism>
<evidence type="ECO:0000259" key="17">
    <source>
        <dbReference type="Pfam" id="PF00905"/>
    </source>
</evidence>
<keyword evidence="7" id="KW-0328">Glycosyltransferase</keyword>
<dbReference type="RefSeq" id="WP_009498005.1">
    <property type="nucleotide sequence ID" value="NZ_GL982998.1"/>
</dbReference>
<dbReference type="PROSITE" id="PS51257">
    <property type="entry name" value="PROKAR_LIPOPROTEIN"/>
    <property type="match status" value="1"/>
</dbReference>
<dbReference type="EMBL" id="AFPZ01000104">
    <property type="protein sequence ID" value="EGQ21277.1"/>
    <property type="molecule type" value="Genomic_DNA"/>
</dbReference>
<keyword evidence="4" id="KW-1003">Cell membrane</keyword>
<comment type="caution">
    <text evidence="19">The sequence shown here is derived from an EMBL/GenBank/DDBJ whole genome shotgun (WGS) entry which is preliminary data.</text>
</comment>
<evidence type="ECO:0000256" key="3">
    <source>
        <dbReference type="ARBA" id="ARBA00007739"/>
    </source>
</evidence>
<evidence type="ECO:0000256" key="4">
    <source>
        <dbReference type="ARBA" id="ARBA00022475"/>
    </source>
</evidence>
<sequence>MICERVEGLKGLKQLFGLVITLACIPLLLFIQDQIQAEAVQTEALQESIQEAVQLEAPVIETPVQMKDRNGQMFAEEYVEWRRPVDLKDMTYFTRQVFLKSEDRTFYEHRGYDIAAIIRAFTINAATDDVRQGASTITQQVVRMRYLTTEKTYERKFKELFLAAELEKQSSKDEILEMYLNEMYFGNRVYGIGGAATFYFNRPLDKLNEAEIAFLAAIPNNPSLYDPLRHFDRTKERQERLLDVLVKQQVITAEQFEDYRQFPIQLNIKKKEQDFPMYSSYVLEELKQLIARSEGLDASLLKAKTPEERQHWQNEINRRAGEVIRQGLMIETALNPTKQQHDENRLSALIGNRGVQAGAAVIDNEQREIVSLYAGAGYKKTDFNRAYQAVRQPGSAIKPLLVYAPFFESGPYHADTPVNSSSICIYGYCPRNYGGYQFGTTSVREAFRNSYNTTAVRLLQRVGIDNAFAHLEPFHFQHVTEADHTYPAALGGFSKGVTPLEMAGATTSFLDGTYEPPHAIRAVKDIKGNVLYKWKESSKVVWSPSTVKSIRSLMQEAVLNGTARGISYTTGYTGAKTGTTDSFKDLWVIGMNDRYTSAVWMGYDTPAPIPRLRDQKLHLRAFSSTMQD</sequence>
<comment type="similarity">
    <text evidence="2">In the C-terminal section; belongs to the transpeptidase family.</text>
</comment>
<comment type="catalytic activity">
    <reaction evidence="15">
        <text>Preferential cleavage: (Ac)2-L-Lys-D-Ala-|-D-Ala. Also transpeptidation of peptidyl-alanyl moieties that are N-acyl substituents of D-alanine.</text>
        <dbReference type="EC" id="3.4.16.4"/>
    </reaction>
</comment>
<dbReference type="Pfam" id="PF00912">
    <property type="entry name" value="Transgly"/>
    <property type="match status" value="1"/>
</dbReference>
<dbReference type="Gene3D" id="3.40.710.10">
    <property type="entry name" value="DD-peptidase/beta-lactamase superfamily"/>
    <property type="match status" value="1"/>
</dbReference>
<dbReference type="GO" id="GO:0009002">
    <property type="term" value="F:serine-type D-Ala-D-Ala carboxypeptidase activity"/>
    <property type="evidence" value="ECO:0007669"/>
    <property type="project" value="UniProtKB-EC"/>
</dbReference>
<gene>
    <name evidence="19" type="primary">dacB</name>
    <name evidence="19" type="ORF">HMPREF9372_3314</name>
</gene>
<accession>F9DWY3</accession>
<dbReference type="EC" id="3.4.-.-" evidence="19"/>
<dbReference type="InterPro" id="IPR036950">
    <property type="entry name" value="PBP_transglycosylase"/>
</dbReference>
<keyword evidence="10" id="KW-0133">Cell shape</keyword>
<feature type="domain" description="Penicillin-binding protein transpeptidase" evidence="17">
    <location>
        <begin position="358"/>
        <end position="600"/>
    </location>
</feature>
<dbReference type="AlphaFoldDB" id="F9DWY3"/>
<dbReference type="PANTHER" id="PTHR32282">
    <property type="entry name" value="BINDING PROTEIN TRANSPEPTIDASE, PUTATIVE-RELATED"/>
    <property type="match status" value="1"/>
</dbReference>
<comment type="catalytic activity">
    <reaction evidence="16">
        <text>[GlcNAc-(1-&gt;4)-Mur2Ac(oyl-L-Ala-gamma-D-Glu-L-Lys-D-Ala-D-Ala)](n)-di-trans,octa-cis-undecaprenyl diphosphate + beta-D-GlcNAc-(1-&gt;4)-Mur2Ac(oyl-L-Ala-gamma-D-Glu-L-Lys-D-Ala-D-Ala)-di-trans,octa-cis-undecaprenyl diphosphate = [GlcNAc-(1-&gt;4)-Mur2Ac(oyl-L-Ala-gamma-D-Glu-L-Lys-D-Ala-D-Ala)](n+1)-di-trans,octa-cis-undecaprenyl diphosphate + di-trans,octa-cis-undecaprenyl diphosphate + H(+)</text>
        <dbReference type="Rhea" id="RHEA:23708"/>
        <dbReference type="Rhea" id="RHEA-COMP:9602"/>
        <dbReference type="Rhea" id="RHEA-COMP:9603"/>
        <dbReference type="ChEBI" id="CHEBI:15378"/>
        <dbReference type="ChEBI" id="CHEBI:58405"/>
        <dbReference type="ChEBI" id="CHEBI:60033"/>
        <dbReference type="ChEBI" id="CHEBI:78435"/>
        <dbReference type="EC" id="2.4.99.28"/>
    </reaction>
</comment>
<dbReference type="InterPro" id="IPR012338">
    <property type="entry name" value="Beta-lactam/transpept-like"/>
</dbReference>
<keyword evidence="12" id="KW-0472">Membrane</keyword>
<evidence type="ECO:0000256" key="14">
    <source>
        <dbReference type="ARBA" id="ARBA00023316"/>
    </source>
</evidence>
<dbReference type="GO" id="GO:0008955">
    <property type="term" value="F:peptidoglycan glycosyltransferase activity"/>
    <property type="evidence" value="ECO:0007669"/>
    <property type="project" value="UniProtKB-EC"/>
</dbReference>
<comment type="similarity">
    <text evidence="3">In the N-terminal section; belongs to the glycosyltransferase 51 family.</text>
</comment>
<name>F9DWY3_9BACL</name>
<keyword evidence="5 19" id="KW-0121">Carboxypeptidase</keyword>
<dbReference type="InterPro" id="IPR001264">
    <property type="entry name" value="Glyco_trans_51"/>
</dbReference>
<dbReference type="HOGENOM" id="CLU_006354_2_2_9"/>
<dbReference type="GO" id="GO:0005886">
    <property type="term" value="C:plasma membrane"/>
    <property type="evidence" value="ECO:0007669"/>
    <property type="project" value="UniProtKB-SubCell"/>
</dbReference>
<keyword evidence="11" id="KW-0573">Peptidoglycan synthesis</keyword>
<keyword evidence="6" id="KW-0645">Protease</keyword>
<evidence type="ECO:0000256" key="11">
    <source>
        <dbReference type="ARBA" id="ARBA00022984"/>
    </source>
</evidence>
<evidence type="ECO:0000313" key="20">
    <source>
        <dbReference type="Proteomes" id="UP000005316"/>
    </source>
</evidence>
<dbReference type="InterPro" id="IPR023346">
    <property type="entry name" value="Lysozyme-like_dom_sf"/>
</dbReference>
<dbReference type="GO" id="GO:0030288">
    <property type="term" value="C:outer membrane-bounded periplasmic space"/>
    <property type="evidence" value="ECO:0007669"/>
    <property type="project" value="TreeGrafter"/>
</dbReference>
<dbReference type="InterPro" id="IPR050396">
    <property type="entry name" value="Glycosyltr_51/Transpeptidase"/>
</dbReference>
<dbReference type="Pfam" id="PF00905">
    <property type="entry name" value="Transpeptidase"/>
    <property type="match status" value="1"/>
</dbReference>
<dbReference type="Proteomes" id="UP000005316">
    <property type="component" value="Unassembled WGS sequence"/>
</dbReference>
<evidence type="ECO:0000256" key="13">
    <source>
        <dbReference type="ARBA" id="ARBA00023268"/>
    </source>
</evidence>
<keyword evidence="14" id="KW-0961">Cell wall biogenesis/degradation</keyword>
<keyword evidence="9 19" id="KW-0378">Hydrolase</keyword>
<evidence type="ECO:0000256" key="1">
    <source>
        <dbReference type="ARBA" id="ARBA00004236"/>
    </source>
</evidence>
<evidence type="ECO:0000256" key="7">
    <source>
        <dbReference type="ARBA" id="ARBA00022676"/>
    </source>
</evidence>
<evidence type="ECO:0000256" key="16">
    <source>
        <dbReference type="ARBA" id="ARBA00049902"/>
    </source>
</evidence>
<dbReference type="EC" id="3.4.16.4" evidence="19"/>
<keyword evidence="13" id="KW-0511">Multifunctional enzyme</keyword>
<dbReference type="GO" id="GO:0071555">
    <property type="term" value="P:cell wall organization"/>
    <property type="evidence" value="ECO:0007669"/>
    <property type="project" value="UniProtKB-KW"/>
</dbReference>
<evidence type="ECO:0000256" key="6">
    <source>
        <dbReference type="ARBA" id="ARBA00022670"/>
    </source>
</evidence>
<evidence type="ECO:0000256" key="8">
    <source>
        <dbReference type="ARBA" id="ARBA00022679"/>
    </source>
</evidence>
<protein>
    <submittedName>
        <fullName evidence="19">D-alanyl-D-alanine carboxypeptidase/D-alanyl-D-alanine-endopeptidase</fullName>
        <ecNumber evidence="19">3.4.-.-</ecNumber>
        <ecNumber evidence="19">3.4.16.4</ecNumber>
    </submittedName>
</protein>
<proteinExistence type="inferred from homology"/>